<sequence>MGCAVCCKVLLILINIVTMILSLAFIAIGVLLVFVVDIFLEDAFESAKEDAATRNYVITGSASELKEFPLLYEIGVAFLVFGALLFVLSWLAWCGSCCASCCRILLLVFSVILIVLMLAEVIVLSLFLVKDSAVSIKQK</sequence>
<feature type="transmembrane region" description="Helical" evidence="5">
    <location>
        <begin position="104"/>
        <end position="129"/>
    </location>
</feature>
<evidence type="ECO:0000256" key="1">
    <source>
        <dbReference type="ARBA" id="ARBA00004141"/>
    </source>
</evidence>
<keyword evidence="3 5" id="KW-1133">Transmembrane helix</keyword>
<dbReference type="InterPro" id="IPR018499">
    <property type="entry name" value="Tetraspanin/Peripherin"/>
</dbReference>
<gene>
    <name evidence="6" type="ORF">PoB_006283800</name>
</gene>
<evidence type="ECO:0000313" key="6">
    <source>
        <dbReference type="EMBL" id="GFO36333.1"/>
    </source>
</evidence>
<evidence type="ECO:0000256" key="2">
    <source>
        <dbReference type="ARBA" id="ARBA00022692"/>
    </source>
</evidence>
<evidence type="ECO:0000256" key="5">
    <source>
        <dbReference type="SAM" id="Phobius"/>
    </source>
</evidence>
<organism evidence="6 7">
    <name type="scientific">Plakobranchus ocellatus</name>
    <dbReference type="NCBI Taxonomy" id="259542"/>
    <lineage>
        <taxon>Eukaryota</taxon>
        <taxon>Metazoa</taxon>
        <taxon>Spiralia</taxon>
        <taxon>Lophotrochozoa</taxon>
        <taxon>Mollusca</taxon>
        <taxon>Gastropoda</taxon>
        <taxon>Heterobranchia</taxon>
        <taxon>Euthyneura</taxon>
        <taxon>Panpulmonata</taxon>
        <taxon>Sacoglossa</taxon>
        <taxon>Placobranchoidea</taxon>
        <taxon>Plakobranchidae</taxon>
        <taxon>Plakobranchus</taxon>
    </lineage>
</organism>
<comment type="caution">
    <text evidence="6">The sequence shown here is derived from an EMBL/GenBank/DDBJ whole genome shotgun (WGS) entry which is preliminary data.</text>
</comment>
<name>A0AAV4CWR5_9GAST</name>
<protein>
    <recommendedName>
        <fullName evidence="8">NADH dehydrogenase subunit 6</fullName>
    </recommendedName>
</protein>
<accession>A0AAV4CWR5</accession>
<feature type="transmembrane region" description="Helical" evidence="5">
    <location>
        <begin position="12"/>
        <end position="36"/>
    </location>
</feature>
<dbReference type="Proteomes" id="UP000735302">
    <property type="component" value="Unassembled WGS sequence"/>
</dbReference>
<dbReference type="Pfam" id="PF00335">
    <property type="entry name" value="Tetraspanin"/>
    <property type="match status" value="1"/>
</dbReference>
<evidence type="ECO:0000256" key="4">
    <source>
        <dbReference type="ARBA" id="ARBA00023136"/>
    </source>
</evidence>
<dbReference type="GO" id="GO:0016020">
    <property type="term" value="C:membrane"/>
    <property type="evidence" value="ECO:0007669"/>
    <property type="project" value="UniProtKB-SubCell"/>
</dbReference>
<dbReference type="EMBL" id="BLXT01007051">
    <property type="protein sequence ID" value="GFO36333.1"/>
    <property type="molecule type" value="Genomic_DNA"/>
</dbReference>
<keyword evidence="7" id="KW-1185">Reference proteome</keyword>
<dbReference type="AlphaFoldDB" id="A0AAV4CWR5"/>
<keyword evidence="2 5" id="KW-0812">Transmembrane</keyword>
<reference evidence="6 7" key="1">
    <citation type="journal article" date="2021" name="Elife">
        <title>Chloroplast acquisition without the gene transfer in kleptoplastic sea slugs, Plakobranchus ocellatus.</title>
        <authorList>
            <person name="Maeda T."/>
            <person name="Takahashi S."/>
            <person name="Yoshida T."/>
            <person name="Shimamura S."/>
            <person name="Takaki Y."/>
            <person name="Nagai Y."/>
            <person name="Toyoda A."/>
            <person name="Suzuki Y."/>
            <person name="Arimoto A."/>
            <person name="Ishii H."/>
            <person name="Satoh N."/>
            <person name="Nishiyama T."/>
            <person name="Hasebe M."/>
            <person name="Maruyama T."/>
            <person name="Minagawa J."/>
            <person name="Obokata J."/>
            <person name="Shigenobu S."/>
        </authorList>
    </citation>
    <scope>NUCLEOTIDE SEQUENCE [LARGE SCALE GENOMIC DNA]</scope>
</reference>
<evidence type="ECO:0000256" key="3">
    <source>
        <dbReference type="ARBA" id="ARBA00022989"/>
    </source>
</evidence>
<evidence type="ECO:0000313" key="7">
    <source>
        <dbReference type="Proteomes" id="UP000735302"/>
    </source>
</evidence>
<evidence type="ECO:0008006" key="8">
    <source>
        <dbReference type="Google" id="ProtNLM"/>
    </source>
</evidence>
<comment type="subcellular location">
    <subcellularLocation>
        <location evidence="1">Membrane</location>
        <topology evidence="1">Multi-pass membrane protein</topology>
    </subcellularLocation>
</comment>
<proteinExistence type="predicted"/>
<feature type="transmembrane region" description="Helical" evidence="5">
    <location>
        <begin position="70"/>
        <end position="92"/>
    </location>
</feature>
<keyword evidence="4 5" id="KW-0472">Membrane</keyword>